<gene>
    <name evidence="2" type="ORF">ERS852450_01586</name>
</gene>
<keyword evidence="1" id="KW-0732">Signal</keyword>
<feature type="signal peptide" evidence="1">
    <location>
        <begin position="1"/>
        <end position="29"/>
    </location>
</feature>
<dbReference type="Proteomes" id="UP000095679">
    <property type="component" value="Unassembled WGS sequence"/>
</dbReference>
<dbReference type="RefSeq" id="WP_055298678.1">
    <property type="nucleotide sequence ID" value="NZ_BLYK01000069.1"/>
</dbReference>
<evidence type="ECO:0000313" key="3">
    <source>
        <dbReference type="Proteomes" id="UP000095679"/>
    </source>
</evidence>
<feature type="chain" id="PRO_5008020348" evidence="1">
    <location>
        <begin position="30"/>
        <end position="149"/>
    </location>
</feature>
<proteinExistence type="predicted"/>
<evidence type="ECO:0000256" key="1">
    <source>
        <dbReference type="SAM" id="SignalP"/>
    </source>
</evidence>
<sequence length="149" mass="17500">MKKKVLTRLALFCCLIVGLSVFSATQVQAHRTWRKYTKLPNGTYTIETDYYEYKSWQKDSVKLKLGKYFVLSSSVQKKGSGRVYTSDPLKLKLSSKCKFYSIDECTYVYKRISKKKAKRILKNINGACYYTLDKFHVKNNKVDKVYLLW</sequence>
<reference evidence="2 3" key="1">
    <citation type="submission" date="2015-09" db="EMBL/GenBank/DDBJ databases">
        <authorList>
            <consortium name="Pathogen Informatics"/>
        </authorList>
    </citation>
    <scope>NUCLEOTIDE SEQUENCE [LARGE SCALE GENOMIC DNA]</scope>
    <source>
        <strain evidence="2 3">2789STDY5834835</strain>
    </source>
</reference>
<organism evidence="2 3">
    <name type="scientific">Anaerobutyricum hallii</name>
    <dbReference type="NCBI Taxonomy" id="39488"/>
    <lineage>
        <taxon>Bacteria</taxon>
        <taxon>Bacillati</taxon>
        <taxon>Bacillota</taxon>
        <taxon>Clostridia</taxon>
        <taxon>Lachnospirales</taxon>
        <taxon>Lachnospiraceae</taxon>
        <taxon>Anaerobutyricum</taxon>
    </lineage>
</organism>
<evidence type="ECO:0000313" key="2">
    <source>
        <dbReference type="EMBL" id="CUO31181.1"/>
    </source>
</evidence>
<dbReference type="AlphaFoldDB" id="A0A174E061"/>
<name>A0A174E061_9FIRM</name>
<dbReference type="EMBL" id="CYZL01000011">
    <property type="protein sequence ID" value="CUO31181.1"/>
    <property type="molecule type" value="Genomic_DNA"/>
</dbReference>
<protein>
    <submittedName>
        <fullName evidence="2">Uncharacterized protein</fullName>
    </submittedName>
</protein>
<accession>A0A174E061</accession>